<dbReference type="AlphaFoldDB" id="A0A8S1LEZ9"/>
<dbReference type="EMBL" id="CAJJDM010000036">
    <property type="protein sequence ID" value="CAD8065449.1"/>
    <property type="molecule type" value="Genomic_DNA"/>
</dbReference>
<name>A0A8S1LEZ9_PARPR</name>
<accession>A0A8S1LEZ9</accession>
<organism evidence="1 2">
    <name type="scientific">Paramecium primaurelia</name>
    <dbReference type="NCBI Taxonomy" id="5886"/>
    <lineage>
        <taxon>Eukaryota</taxon>
        <taxon>Sar</taxon>
        <taxon>Alveolata</taxon>
        <taxon>Ciliophora</taxon>
        <taxon>Intramacronucleata</taxon>
        <taxon>Oligohymenophorea</taxon>
        <taxon>Peniculida</taxon>
        <taxon>Parameciidae</taxon>
        <taxon>Paramecium</taxon>
    </lineage>
</organism>
<sequence>MKTFDVDQFNMSISRQLVGQSILKKGGLLVPGHAVEERKFWQNRNLKLFSTRALPSSCCRS</sequence>
<evidence type="ECO:0000313" key="1">
    <source>
        <dbReference type="EMBL" id="CAD8065449.1"/>
    </source>
</evidence>
<reference evidence="1" key="1">
    <citation type="submission" date="2021-01" db="EMBL/GenBank/DDBJ databases">
        <authorList>
            <consortium name="Genoscope - CEA"/>
            <person name="William W."/>
        </authorList>
    </citation>
    <scope>NUCLEOTIDE SEQUENCE</scope>
</reference>
<gene>
    <name evidence="1" type="ORF">PPRIM_AZ9-3.1.T0370277</name>
</gene>
<evidence type="ECO:0000313" key="2">
    <source>
        <dbReference type="Proteomes" id="UP000688137"/>
    </source>
</evidence>
<protein>
    <submittedName>
        <fullName evidence="1">Uncharacterized protein</fullName>
    </submittedName>
</protein>
<proteinExistence type="predicted"/>
<keyword evidence="2" id="KW-1185">Reference proteome</keyword>
<dbReference type="Proteomes" id="UP000688137">
    <property type="component" value="Unassembled WGS sequence"/>
</dbReference>
<comment type="caution">
    <text evidence="1">The sequence shown here is derived from an EMBL/GenBank/DDBJ whole genome shotgun (WGS) entry which is preliminary data.</text>
</comment>